<protein>
    <submittedName>
        <fullName evidence="2">Uncharacterized protein</fullName>
    </submittedName>
</protein>
<keyword evidence="1" id="KW-0472">Membrane</keyword>
<proteinExistence type="predicted"/>
<accession>A0A4D5RE17</accession>
<evidence type="ECO:0000256" key="1">
    <source>
        <dbReference type="SAM" id="Phobius"/>
    </source>
</evidence>
<dbReference type="AlphaFoldDB" id="A0A4D5RE17"/>
<dbReference type="EMBL" id="GHJT01000810">
    <property type="protein sequence ID" value="MOY34781.1"/>
    <property type="molecule type" value="Transcribed_RNA"/>
</dbReference>
<keyword evidence="1" id="KW-0812">Transmembrane</keyword>
<sequence>MALKPLSTVALIATIHSRDLQGLLDRHCSHFRVPRVLMSICSALLHWVKSNTRKDEKPSDEKLSFGVRNNATGRDSRRTRIAMLMYICEVPGCIVFLCALLRYSLTCVLRKCQHPLRFCM</sequence>
<feature type="transmembrane region" description="Helical" evidence="1">
    <location>
        <begin position="84"/>
        <end position="105"/>
    </location>
</feature>
<name>A0A4D5RE17_IXOSC</name>
<keyword evidence="1" id="KW-1133">Transmembrane helix</keyword>
<reference evidence="2" key="1">
    <citation type="submission" date="2019-04" db="EMBL/GenBank/DDBJ databases">
        <title>An insight into the mialome of Ixodes scapularis.</title>
        <authorList>
            <person name="Ribeiro J.M."/>
            <person name="Mather T.N."/>
            <person name="Karim S."/>
        </authorList>
    </citation>
    <scope>NUCLEOTIDE SEQUENCE</scope>
</reference>
<evidence type="ECO:0000313" key="2">
    <source>
        <dbReference type="EMBL" id="MOY34781.1"/>
    </source>
</evidence>
<organism evidence="2">
    <name type="scientific">Ixodes scapularis</name>
    <name type="common">Black-legged tick</name>
    <name type="synonym">Deer tick</name>
    <dbReference type="NCBI Taxonomy" id="6945"/>
    <lineage>
        <taxon>Eukaryota</taxon>
        <taxon>Metazoa</taxon>
        <taxon>Ecdysozoa</taxon>
        <taxon>Arthropoda</taxon>
        <taxon>Chelicerata</taxon>
        <taxon>Arachnida</taxon>
        <taxon>Acari</taxon>
        <taxon>Parasitiformes</taxon>
        <taxon>Ixodida</taxon>
        <taxon>Ixodoidea</taxon>
        <taxon>Ixodidae</taxon>
        <taxon>Ixodinae</taxon>
        <taxon>Ixodes</taxon>
    </lineage>
</organism>